<keyword evidence="1" id="KW-0175">Coiled coil</keyword>
<dbReference type="SUPFAM" id="SSF54897">
    <property type="entry name" value="Protease propeptides/inhibitors"/>
    <property type="match status" value="1"/>
</dbReference>
<feature type="region of interest" description="Disordered" evidence="2">
    <location>
        <begin position="105"/>
        <end position="139"/>
    </location>
</feature>
<evidence type="ECO:0000256" key="2">
    <source>
        <dbReference type="SAM" id="MobiDB-lite"/>
    </source>
</evidence>
<feature type="coiled-coil region" evidence="1">
    <location>
        <begin position="478"/>
        <end position="505"/>
    </location>
</feature>
<evidence type="ECO:0000256" key="1">
    <source>
        <dbReference type="SAM" id="Coils"/>
    </source>
</evidence>
<dbReference type="InterPro" id="IPR037045">
    <property type="entry name" value="S8pro/Inhibitor_I9_sf"/>
</dbReference>
<organism evidence="4 5">
    <name type="scientific">Ophiocordyceps australis</name>
    <dbReference type="NCBI Taxonomy" id="1399860"/>
    <lineage>
        <taxon>Eukaryota</taxon>
        <taxon>Fungi</taxon>
        <taxon>Dikarya</taxon>
        <taxon>Ascomycota</taxon>
        <taxon>Pezizomycotina</taxon>
        <taxon>Sordariomycetes</taxon>
        <taxon>Hypocreomycetidae</taxon>
        <taxon>Hypocreales</taxon>
        <taxon>Ophiocordycipitaceae</taxon>
        <taxon>Ophiocordyceps</taxon>
    </lineage>
</organism>
<dbReference type="Pfam" id="PF05922">
    <property type="entry name" value="Inhibitor_I9"/>
    <property type="match status" value="1"/>
</dbReference>
<reference evidence="4 5" key="1">
    <citation type="submission" date="2017-06" db="EMBL/GenBank/DDBJ databases">
        <title>Ant-infecting Ophiocordyceps genomes reveal a high diversity of potential behavioral manipulation genes and a possible major role for enterotoxins.</title>
        <authorList>
            <person name="De Bekker C."/>
            <person name="Evans H.C."/>
            <person name="Brachmann A."/>
            <person name="Hughes D.P."/>
        </authorList>
    </citation>
    <scope>NUCLEOTIDE SEQUENCE [LARGE SCALE GENOMIC DNA]</scope>
    <source>
        <strain evidence="4 5">1348a</strain>
    </source>
</reference>
<evidence type="ECO:0000259" key="3">
    <source>
        <dbReference type="Pfam" id="PF05922"/>
    </source>
</evidence>
<dbReference type="EMBL" id="NJEU01000023">
    <property type="protein sequence ID" value="PHH83200.1"/>
    <property type="molecule type" value="Genomic_DNA"/>
</dbReference>
<keyword evidence="5" id="KW-1185">Reference proteome</keyword>
<comment type="caution">
    <text evidence="4">The sequence shown here is derived from an EMBL/GenBank/DDBJ whole genome shotgun (WGS) entry which is preliminary data.</text>
</comment>
<accession>A0A2C5ZTN4</accession>
<dbReference type="InterPro" id="IPR010259">
    <property type="entry name" value="S8pro/Inhibitor_I9"/>
</dbReference>
<feature type="domain" description="Inhibitor I9" evidence="3">
    <location>
        <begin position="18"/>
        <end position="101"/>
    </location>
</feature>
<name>A0A2C5ZTN4_9HYPO</name>
<dbReference type="AlphaFoldDB" id="A0A2C5ZTN4"/>
<evidence type="ECO:0000313" key="4">
    <source>
        <dbReference type="EMBL" id="PHH83200.1"/>
    </source>
</evidence>
<proteinExistence type="predicted"/>
<dbReference type="OrthoDB" id="3231004at2759"/>
<gene>
    <name evidence="4" type="ORF">CDD82_3125</name>
</gene>
<dbReference type="Gene3D" id="3.30.70.80">
    <property type="entry name" value="Peptidase S8 propeptide/proteinase inhibitor I9"/>
    <property type="match status" value="1"/>
</dbReference>
<evidence type="ECO:0000313" key="5">
    <source>
        <dbReference type="Proteomes" id="UP000224854"/>
    </source>
</evidence>
<protein>
    <recommendedName>
        <fullName evidence="3">Inhibitor I9 domain-containing protein</fullName>
    </recommendedName>
</protein>
<feature type="compositionally biased region" description="Polar residues" evidence="2">
    <location>
        <begin position="119"/>
        <end position="128"/>
    </location>
</feature>
<sequence length="696" mass="77654">MVLQATALEPVATEEPGHIVILKEGLKDSHLDEHLEWVKTLHQNSLDGGSKEEAEKSISHAYHGEDYGFHGYAGTFPPDVLDAIKGNEQVDFVEENQIFEIEPLTKTELPPEDPGASPPENTVQGLTNQKRDDSDLLTKGQGYNTFLSKGQIADAVTLGAPVSKRQVPPAESHKNPTKRFDFKAPSANLTNVDAKKYFAPPIAEEIITEEALMELMEIEKFLEDGENEIDQHLRARDEGNRDDCTGSLRSYKRLVNSFDSYLKTLDISASATVSGWGQSAELSKEGLTYVAVIDIQRQNGSETGFKFNDKNYKPESFNQDFGDRWIRGLQTGGKMIARMVFTSKGSVSKEELEASTKASLNFWGVSGELTAAEKKDIENVNKHADVEISLFYQGDMGRVMGDSGSPDKVQAATAEGSFSEVKRWADEFIKNACKDNYEYKPLLDEYHNVEGFPREQNVIDYRTAKLVSFKVLKELVRVSEMAKHLQGLEANNADLKDEIDFASIAMVDASKKWVDATAQDPSNAIQTGQDLIKKFRSDFYDKYQKLLVDEFYISGIEVEYGEQPPKNSVTNLENNPEEVNHSFGGEFVWLVPTFTSKREEACTSFKVVIQDGDLEGARDLAKGSPGQRRYLQCEKGPSEEKIRKLALYRGTESVDSFLAQGNQGFKGSTEDINAGRGEGKDILRLVWGFDDPRVFE</sequence>
<dbReference type="Proteomes" id="UP000224854">
    <property type="component" value="Unassembled WGS sequence"/>
</dbReference>